<accession>A0A4Y9YXJ0</accession>
<dbReference type="OrthoDB" id="10361899at2759"/>
<keyword evidence="3" id="KW-1185">Reference proteome</keyword>
<evidence type="ECO:0000256" key="1">
    <source>
        <dbReference type="SAM" id="MobiDB-lite"/>
    </source>
</evidence>
<evidence type="ECO:0000313" key="3">
    <source>
        <dbReference type="Proteomes" id="UP000298327"/>
    </source>
</evidence>
<dbReference type="Proteomes" id="UP000298327">
    <property type="component" value="Unassembled WGS sequence"/>
</dbReference>
<gene>
    <name evidence="2" type="ORF">EVG20_g4627</name>
</gene>
<protein>
    <submittedName>
        <fullName evidence="2">Uncharacterized protein</fullName>
    </submittedName>
</protein>
<proteinExistence type="predicted"/>
<organism evidence="2 3">
    <name type="scientific">Dentipellis fragilis</name>
    <dbReference type="NCBI Taxonomy" id="205917"/>
    <lineage>
        <taxon>Eukaryota</taxon>
        <taxon>Fungi</taxon>
        <taxon>Dikarya</taxon>
        <taxon>Basidiomycota</taxon>
        <taxon>Agaricomycotina</taxon>
        <taxon>Agaricomycetes</taxon>
        <taxon>Russulales</taxon>
        <taxon>Hericiaceae</taxon>
        <taxon>Dentipellis</taxon>
    </lineage>
</organism>
<evidence type="ECO:0000313" key="2">
    <source>
        <dbReference type="EMBL" id="TFY66467.1"/>
    </source>
</evidence>
<name>A0A4Y9YXJ0_9AGAM</name>
<dbReference type="EMBL" id="SEOQ01000245">
    <property type="protein sequence ID" value="TFY66467.1"/>
    <property type="molecule type" value="Genomic_DNA"/>
</dbReference>
<feature type="region of interest" description="Disordered" evidence="1">
    <location>
        <begin position="117"/>
        <end position="136"/>
    </location>
</feature>
<comment type="caution">
    <text evidence="2">The sequence shown here is derived from an EMBL/GenBank/DDBJ whole genome shotgun (WGS) entry which is preliminary data.</text>
</comment>
<reference evidence="2 3" key="1">
    <citation type="submission" date="2019-02" db="EMBL/GenBank/DDBJ databases">
        <title>Genome sequencing of the rare red list fungi Dentipellis fragilis.</title>
        <authorList>
            <person name="Buettner E."/>
            <person name="Kellner H."/>
        </authorList>
    </citation>
    <scope>NUCLEOTIDE SEQUENCE [LARGE SCALE GENOMIC DNA]</scope>
    <source>
        <strain evidence="2 3">DSM 105465</strain>
    </source>
</reference>
<dbReference type="AlphaFoldDB" id="A0A4Y9YXJ0"/>
<sequence>MNLLHLVHSRIRSFAQLVLATFNPTTIFRAQLVDPLTHMPGRYLLLDDLGVRTQPSTSEPVKSVASHKKTGSIDVAEVVRVVKTRRRAKSGPCFRRPPSATESPYIAASILHPELSQTPRAPQKDPAADLEPSSSFTLSLVPSDEPALLSLSLPTSCSDDSIIYTPSVKLHGNNESEQKVQTLEGKTYPDVHLPAAGLGTSSGTGLGIQFLSKDEDPFSGLGILCYHDSDISLILSELSSPEPDVPMPSRILLDEIYRTFASQSPTAVRFGSPSLSSVSSLGGEPSLFGRETAQHRCTAADRDEDDVFLEKVDPGPTAYSTPLKGKGKPHVLSRAQLRDNDSSDSIDDSRYGLERSYSKPTFASLARRVREESRGDIRRLARTWRY</sequence>